<keyword evidence="3" id="KW-1185">Reference proteome</keyword>
<name>A0ABY3PVR2_9PSED</name>
<evidence type="ECO:0000313" key="3">
    <source>
        <dbReference type="Proteomes" id="UP001162907"/>
    </source>
</evidence>
<dbReference type="InterPro" id="IPR014966">
    <property type="entry name" value="FRG-dom"/>
</dbReference>
<organism evidence="2 3">
    <name type="scientific">Pseudomonas fitomaticsae</name>
    <dbReference type="NCBI Taxonomy" id="2837969"/>
    <lineage>
        <taxon>Bacteria</taxon>
        <taxon>Pseudomonadati</taxon>
        <taxon>Pseudomonadota</taxon>
        <taxon>Gammaproteobacteria</taxon>
        <taxon>Pseudomonadales</taxon>
        <taxon>Pseudomonadaceae</taxon>
        <taxon>Pseudomonas</taxon>
    </lineage>
</organism>
<feature type="domain" description="FRG" evidence="1">
    <location>
        <begin position="47"/>
        <end position="159"/>
    </location>
</feature>
<gene>
    <name evidence="2" type="ORF">KJY40_16700</name>
</gene>
<dbReference type="SMART" id="SM00901">
    <property type="entry name" value="FRG"/>
    <property type="match status" value="1"/>
</dbReference>
<evidence type="ECO:0000259" key="1">
    <source>
        <dbReference type="SMART" id="SM00901"/>
    </source>
</evidence>
<reference evidence="2 3" key="1">
    <citation type="journal article" date="2022" name="Int. J. Syst. Evol. Microbiol.">
        <title>Pseudomonas fitomaticsae sp. nov., isolated at Marimurtra Botanical Garden in Blanes, Catalonia, Spain.</title>
        <authorList>
            <person name="Atanasov K.E."/>
            <person name="Galbis D.M."/>
            <person name="Cornado D."/>
            <person name="Serpico A."/>
            <person name="Sanchez G."/>
            <person name="Bosch M."/>
            <person name="Ferrer A."/>
            <person name="Altabella T."/>
        </authorList>
    </citation>
    <scope>NUCLEOTIDE SEQUENCE [LARGE SCALE GENOMIC DNA]</scope>
    <source>
        <strain evidence="2 3">FIT81</strain>
    </source>
</reference>
<dbReference type="Proteomes" id="UP001162907">
    <property type="component" value="Chromosome"/>
</dbReference>
<dbReference type="Pfam" id="PF08867">
    <property type="entry name" value="FRG"/>
    <property type="match status" value="1"/>
</dbReference>
<proteinExistence type="predicted"/>
<evidence type="ECO:0000313" key="2">
    <source>
        <dbReference type="EMBL" id="UFP97704.1"/>
    </source>
</evidence>
<accession>A0ABY3PVR2</accession>
<protein>
    <submittedName>
        <fullName evidence="2">FRG domain-containing protein</fullName>
    </submittedName>
</protein>
<dbReference type="RefSeq" id="WP_230731278.1">
    <property type="nucleotide sequence ID" value="NZ_CP075567.1"/>
</dbReference>
<sequence length="366" mass="42222">MRQIESNVTELVKNKIGNRRVAEADAVKINNYRELVEEIAKLSYLNKDYLLFFRGQNYDYRNKAGSSTFYPSIYRGDYLSKKEVRHRFDILQGASRLLVDAFESRKLPGTQELKRKKYIQWSILQHYEVCGTPLIDFTHSIRVACSFALNSCVEKSAFVFVFGLPYITNRVSHNSEHDLVNIRLLSICPPSALRPYFQDGYLVGTEDVLDEYESKQELDFNNRLLAKYEIPNSSDFWGKQFPPIPQEALYPENDQVLDICKDLKFEADRELQSGDVGDFLKAWSEVESLIVGKTVGSRKRFTPQAAIRAMCKEGLIPKSLEGDFHNVRRFRNELVHAPNSMSASKFSLYMKRVRELKAILSKVLVV</sequence>
<dbReference type="EMBL" id="CP075567">
    <property type="protein sequence ID" value="UFP97704.1"/>
    <property type="molecule type" value="Genomic_DNA"/>
</dbReference>